<protein>
    <submittedName>
        <fullName evidence="1">Uncharacterized protein</fullName>
    </submittedName>
</protein>
<reference evidence="1" key="1">
    <citation type="submission" date="2020-03" db="EMBL/GenBank/DDBJ databases">
        <authorList>
            <person name="Weist P."/>
        </authorList>
    </citation>
    <scope>NUCLEOTIDE SEQUENCE</scope>
</reference>
<dbReference type="EMBL" id="CADEAL010000224">
    <property type="protein sequence ID" value="CAB1416681.1"/>
    <property type="molecule type" value="Genomic_DNA"/>
</dbReference>
<dbReference type="AlphaFoldDB" id="A0A9N7TQH1"/>
<accession>A0A9N7TQH1</accession>
<organism evidence="1 2">
    <name type="scientific">Pleuronectes platessa</name>
    <name type="common">European plaice</name>
    <dbReference type="NCBI Taxonomy" id="8262"/>
    <lineage>
        <taxon>Eukaryota</taxon>
        <taxon>Metazoa</taxon>
        <taxon>Chordata</taxon>
        <taxon>Craniata</taxon>
        <taxon>Vertebrata</taxon>
        <taxon>Euteleostomi</taxon>
        <taxon>Actinopterygii</taxon>
        <taxon>Neopterygii</taxon>
        <taxon>Teleostei</taxon>
        <taxon>Neoteleostei</taxon>
        <taxon>Acanthomorphata</taxon>
        <taxon>Carangaria</taxon>
        <taxon>Pleuronectiformes</taxon>
        <taxon>Pleuronectoidei</taxon>
        <taxon>Pleuronectidae</taxon>
        <taxon>Pleuronectes</taxon>
    </lineage>
</organism>
<evidence type="ECO:0000313" key="2">
    <source>
        <dbReference type="Proteomes" id="UP001153269"/>
    </source>
</evidence>
<gene>
    <name evidence="1" type="ORF">PLEPLA_LOCUS4472</name>
</gene>
<sequence length="189" mass="20859">MLDNDNRMEEGTGCSNPMGLLHDTAIPLSMNISRGIGSLGTDMLAEVCLWGEGEGEGSDCEGQTQGLLMLREKGGGHGERKNTWYQFWSDGFRRVHICCGIETLASLPPSMSNSYMGGRNMGAQRETPLQSFHLQGKTSAGLAEWFVPSLPRARPRTLPAYHYKASGPYCITDGADRRERRQPACFLER</sequence>
<evidence type="ECO:0000313" key="1">
    <source>
        <dbReference type="EMBL" id="CAB1416681.1"/>
    </source>
</evidence>
<dbReference type="Proteomes" id="UP001153269">
    <property type="component" value="Unassembled WGS sequence"/>
</dbReference>
<proteinExistence type="predicted"/>
<name>A0A9N7TQH1_PLEPL</name>
<keyword evidence="2" id="KW-1185">Reference proteome</keyword>
<comment type="caution">
    <text evidence="1">The sequence shown here is derived from an EMBL/GenBank/DDBJ whole genome shotgun (WGS) entry which is preliminary data.</text>
</comment>